<dbReference type="OrthoDB" id="18804at10239"/>
<organism evidence="1">
    <name type="scientific">Tomelloso virus</name>
    <dbReference type="NCBI Taxonomy" id="2053981"/>
    <lineage>
        <taxon>Viruses</taxon>
        <taxon>Viruses incertae sedis</taxon>
        <taxon>Naldaviricetes</taxon>
        <taxon>Lefavirales</taxon>
        <taxon>Nudiviridae</taxon>
        <taxon>Alphanudivirus</taxon>
        <taxon>Alphanudivirus alterdromelanogasteris</taxon>
    </lineage>
</organism>
<dbReference type="RefSeq" id="YP_009553410.1">
    <property type="nucleotide sequence ID" value="NC_040789.1"/>
</dbReference>
<dbReference type="Proteomes" id="UP000289333">
    <property type="component" value="Segment"/>
</dbReference>
<protein>
    <submittedName>
        <fullName evidence="1">GrBNV gp97-like protein</fullName>
    </submittedName>
</protein>
<evidence type="ECO:0000313" key="2">
    <source>
        <dbReference type="Proteomes" id="UP000289333"/>
    </source>
</evidence>
<sequence length="187" mass="21384">MSFFDETIFTFGESFSDFTRVNVYNDADAYLVKRQGIEYGQDCLPRTNEKIANLNPRSVCAGTNMYSMDPTNKPIKKMVNFNQINVYNGETTMPMKIGEHQPGQIYTVGQLTSFESAIMLKYYAVNNSDVYITNHLHSFVSKHFIDHRAWFNHLPIGIVQNHKKELILNGDIVNVPILSFASDPVEF</sequence>
<keyword evidence="2" id="KW-1185">Reference proteome</keyword>
<reference evidence="1" key="1">
    <citation type="journal article" date="2021" name="Virus">
        <title>The discovery, distribution and diversity of DNA viruses associated with Drosophila melanogaster in Europe.</title>
        <authorList>
            <person name="Wallace M.A."/>
            <person name="Coffman K.A."/>
            <person name="Gilbert C."/>
            <person name="Ravindran S."/>
            <person name="Albery G.F."/>
            <person name="Abbott J."/>
            <person name="Argyridou E."/>
            <person name="Bellosta P."/>
            <person name="Betancourt A.J."/>
            <person name="Colinet H."/>
            <person name="Eric K."/>
            <person name="Glaser-Schmitt A."/>
            <person name="Grath S."/>
            <person name="Jelic M."/>
            <person name="Kankare M."/>
            <person name="Kozeretska I."/>
            <person name="Loeschcke V."/>
            <person name="Montchamp-Moreau C."/>
            <person name="Ometto L."/>
            <person name="Onder B.S."/>
            <person name="Orengo D.J."/>
            <person name="Parsch J."/>
            <person name="Pascual M."/>
            <person name="Patenkovic A."/>
            <person name="Puerma E."/>
            <person name="Ritchie M.G."/>
            <person name="Rota-Stabelli O."/>
            <person name="Schou M.F."/>
            <person name="Serga S.V."/>
            <person name="Stamenkovic-Radak M."/>
            <person name="Tanaskovic M."/>
            <person name="Veselinovic M.S."/>
            <person name="Vieira J."/>
            <person name="Vieira C.P."/>
            <person name="Kapun M."/>
            <person name="Flatt T."/>
            <person name="Gonzalez J."/>
            <person name="Staubach F."/>
            <person name="Obbard D.J."/>
        </authorList>
    </citation>
    <scope>NUCLEOTIDE SEQUENCE</scope>
    <source>
        <strain evidence="1">DrosEU28 Tomelloso 2015</strain>
    </source>
</reference>
<dbReference type="KEGG" id="vg:41701435"/>
<evidence type="ECO:0000313" key="1">
    <source>
        <dbReference type="EMBL" id="ATY70244.1"/>
    </source>
</evidence>
<accession>A0A2H4T2T5</accession>
<name>A0A2H4T2T5_9VIRU</name>
<dbReference type="GeneID" id="41701435"/>
<dbReference type="EMBL" id="KY457233">
    <property type="protein sequence ID" value="ATY70244.1"/>
    <property type="molecule type" value="Genomic_DNA"/>
</dbReference>
<proteinExistence type="predicted"/>